<dbReference type="InterPro" id="IPR036721">
    <property type="entry name" value="RCK_C_sf"/>
</dbReference>
<dbReference type="InterPro" id="IPR050721">
    <property type="entry name" value="Trk_Ktr_HKT_K-transport"/>
</dbReference>
<dbReference type="Pfam" id="PF02254">
    <property type="entry name" value="TrkA_N"/>
    <property type="match status" value="1"/>
</dbReference>
<gene>
    <name evidence="2" type="ORF">FHX50_001662</name>
</gene>
<dbReference type="InterPro" id="IPR003148">
    <property type="entry name" value="RCK_N"/>
</dbReference>
<accession>A0A839QX33</accession>
<dbReference type="PROSITE" id="PS51201">
    <property type="entry name" value="RCK_N"/>
    <property type="match status" value="1"/>
</dbReference>
<evidence type="ECO:0000313" key="2">
    <source>
        <dbReference type="EMBL" id="MBB3023370.1"/>
    </source>
</evidence>
<evidence type="ECO:0000259" key="1">
    <source>
        <dbReference type="PROSITE" id="PS51201"/>
    </source>
</evidence>
<name>A0A839QX33_9MICO</name>
<dbReference type="SUPFAM" id="SSF51735">
    <property type="entry name" value="NAD(P)-binding Rossmann-fold domains"/>
    <property type="match status" value="1"/>
</dbReference>
<dbReference type="Proteomes" id="UP000568050">
    <property type="component" value="Unassembled WGS sequence"/>
</dbReference>
<protein>
    <submittedName>
        <fullName evidence="2">Trk system potassium uptake protein TrkA</fullName>
    </submittedName>
</protein>
<dbReference type="Gene3D" id="3.40.50.720">
    <property type="entry name" value="NAD(P)-binding Rossmann-like Domain"/>
    <property type="match status" value="1"/>
</dbReference>
<proteinExistence type="predicted"/>
<dbReference type="PANTHER" id="PTHR43833:SF7">
    <property type="entry name" value="KTR SYSTEM POTASSIUM UPTAKE PROTEIN C"/>
    <property type="match status" value="1"/>
</dbReference>
<dbReference type="GO" id="GO:0006813">
    <property type="term" value="P:potassium ion transport"/>
    <property type="evidence" value="ECO:0007669"/>
    <property type="project" value="InterPro"/>
</dbReference>
<dbReference type="SUPFAM" id="SSF116726">
    <property type="entry name" value="TrkA C-terminal domain-like"/>
    <property type="match status" value="1"/>
</dbReference>
<dbReference type="InterPro" id="IPR036291">
    <property type="entry name" value="NAD(P)-bd_dom_sf"/>
</dbReference>
<dbReference type="AlphaFoldDB" id="A0A839QX33"/>
<organism evidence="2 3">
    <name type="scientific">Helcobacillus massiliensis</name>
    <dbReference type="NCBI Taxonomy" id="521392"/>
    <lineage>
        <taxon>Bacteria</taxon>
        <taxon>Bacillati</taxon>
        <taxon>Actinomycetota</taxon>
        <taxon>Actinomycetes</taxon>
        <taxon>Micrococcales</taxon>
        <taxon>Dermabacteraceae</taxon>
        <taxon>Helcobacillus</taxon>
    </lineage>
</organism>
<sequence>MAKAPRTDSIRISTALVLGLGRYGEAVCRELKALGVSVLAVDQAPARVDALSDTLSRVIVGDFTNPELLEQVGADDFDLVVVATSGDLGANILVTSHLLQMATGQLWVKAATDQHEVILQQLGVEHIVHPARDMGRRSAHRMVSLARDWMSLGAGAAAVTMAAPDMLLERSAPEARLEKTYGVTVVARLPLNSDRWENVTHTSTFAARDTILVMGSERDLERFATLT</sequence>
<dbReference type="RefSeq" id="WP_183376501.1">
    <property type="nucleotide sequence ID" value="NZ_CBCSFZ010000014.1"/>
</dbReference>
<dbReference type="PANTHER" id="PTHR43833">
    <property type="entry name" value="POTASSIUM CHANNEL PROTEIN 2-RELATED-RELATED"/>
    <property type="match status" value="1"/>
</dbReference>
<comment type="caution">
    <text evidence="2">The sequence shown here is derived from an EMBL/GenBank/DDBJ whole genome shotgun (WGS) entry which is preliminary data.</text>
</comment>
<feature type="domain" description="RCK N-terminal" evidence="1">
    <location>
        <begin position="12"/>
        <end position="128"/>
    </location>
</feature>
<dbReference type="Gene3D" id="3.30.70.1450">
    <property type="entry name" value="Regulator of K+ conductance, C-terminal domain"/>
    <property type="match status" value="1"/>
</dbReference>
<keyword evidence="3" id="KW-1185">Reference proteome</keyword>
<dbReference type="EMBL" id="JACHWP010000004">
    <property type="protein sequence ID" value="MBB3023370.1"/>
    <property type="molecule type" value="Genomic_DNA"/>
</dbReference>
<evidence type="ECO:0000313" key="3">
    <source>
        <dbReference type="Proteomes" id="UP000568050"/>
    </source>
</evidence>
<reference evidence="2 3" key="1">
    <citation type="submission" date="2020-08" db="EMBL/GenBank/DDBJ databases">
        <title>Sequencing the genomes of 1000 actinobacteria strains.</title>
        <authorList>
            <person name="Klenk H.-P."/>
        </authorList>
    </citation>
    <scope>NUCLEOTIDE SEQUENCE [LARGE SCALE GENOMIC DNA]</scope>
    <source>
        <strain evidence="2 3">DSM 23040</strain>
    </source>
</reference>